<dbReference type="PANTHER" id="PTHR30471:SF3">
    <property type="entry name" value="UPF0758 PROTEIN YEES-RELATED"/>
    <property type="match status" value="1"/>
</dbReference>
<reference evidence="8 9" key="1">
    <citation type="submission" date="2015-06" db="EMBL/GenBank/DDBJ databases">
        <authorList>
            <person name="Xie B.-B."/>
            <person name="Rong J.-C."/>
            <person name="Qin Q.-L."/>
            <person name="Zhang Y.-Z."/>
        </authorList>
    </citation>
    <scope>NUCLEOTIDE SEQUENCE [LARGE SCALE GENOMIC DNA]</scope>
    <source>
        <strain evidence="8 9">JCM 20779</strain>
    </source>
</reference>
<dbReference type="Gene3D" id="3.40.140.10">
    <property type="entry name" value="Cytidine Deaminase, domain 2"/>
    <property type="match status" value="1"/>
</dbReference>
<dbReference type="InterPro" id="IPR046778">
    <property type="entry name" value="UPF0758_N"/>
</dbReference>
<keyword evidence="5" id="KW-0482">Metalloprotease</keyword>
<organism evidence="8 9">
    <name type="scientific">Pseudoalteromonas piscicida</name>
    <dbReference type="NCBI Taxonomy" id="43662"/>
    <lineage>
        <taxon>Bacteria</taxon>
        <taxon>Pseudomonadati</taxon>
        <taxon>Pseudomonadota</taxon>
        <taxon>Gammaproteobacteria</taxon>
        <taxon>Alteromonadales</taxon>
        <taxon>Pseudoalteromonadaceae</taxon>
        <taxon>Pseudoalteromonas</taxon>
    </lineage>
</organism>
<gene>
    <name evidence="8" type="primary">radC</name>
    <name evidence="8" type="ORF">PPIS_a3103</name>
</gene>
<protein>
    <submittedName>
        <fullName evidence="8">DNA repair protein RadC</fullName>
    </submittedName>
</protein>
<accession>A0ABN5CEF2</accession>
<evidence type="ECO:0000313" key="8">
    <source>
        <dbReference type="EMBL" id="ATD07953.1"/>
    </source>
</evidence>
<keyword evidence="1" id="KW-0645">Protease</keyword>
<sequence>MQISALPKSARPRERLIEHGPEALSNAELLAIFLRTGIKGLNAIELAESLLQEQQTLQRLFNASLEEFSALKGLGVAKYTQLQAVLELSRRYLKEECLRETVFQNPTAVRDYLSAQLRGLGHEVFMVLYLDNQNRLIKDEVLFHGTINAASVYPREVVKAALKYHSAAVIFAHNHPSGVAEPSEADKLITKKLQQGLALVDINVLDHLIVAGSHCISFAERGLI</sequence>
<dbReference type="InterPro" id="IPR025657">
    <property type="entry name" value="RadC_JAB"/>
</dbReference>
<dbReference type="Proteomes" id="UP000016521">
    <property type="component" value="Chromosome I"/>
</dbReference>
<dbReference type="InterPro" id="IPR037518">
    <property type="entry name" value="MPN"/>
</dbReference>
<name>A0ABN5CEF2_PSEO7</name>
<dbReference type="SUPFAM" id="SSF102712">
    <property type="entry name" value="JAB1/MPN domain"/>
    <property type="match status" value="1"/>
</dbReference>
<dbReference type="NCBIfam" id="TIGR00608">
    <property type="entry name" value="radc"/>
    <property type="match status" value="1"/>
</dbReference>
<feature type="domain" description="MPN" evidence="7">
    <location>
        <begin position="102"/>
        <end position="224"/>
    </location>
</feature>
<comment type="similarity">
    <text evidence="6">Belongs to the UPF0758 family.</text>
</comment>
<keyword evidence="2" id="KW-0479">Metal-binding</keyword>
<dbReference type="PROSITE" id="PS50249">
    <property type="entry name" value="MPN"/>
    <property type="match status" value="1"/>
</dbReference>
<dbReference type="RefSeq" id="WP_010376744.1">
    <property type="nucleotide sequence ID" value="NZ_CP011924.1"/>
</dbReference>
<dbReference type="PROSITE" id="PS01302">
    <property type="entry name" value="UPF0758"/>
    <property type="match status" value="1"/>
</dbReference>
<dbReference type="CDD" id="cd08071">
    <property type="entry name" value="MPN_DUF2466"/>
    <property type="match status" value="1"/>
</dbReference>
<evidence type="ECO:0000256" key="3">
    <source>
        <dbReference type="ARBA" id="ARBA00022801"/>
    </source>
</evidence>
<evidence type="ECO:0000256" key="5">
    <source>
        <dbReference type="ARBA" id="ARBA00023049"/>
    </source>
</evidence>
<dbReference type="InterPro" id="IPR010994">
    <property type="entry name" value="RuvA_2-like"/>
</dbReference>
<dbReference type="NCBIfam" id="NF000642">
    <property type="entry name" value="PRK00024.1"/>
    <property type="match status" value="1"/>
</dbReference>
<evidence type="ECO:0000256" key="2">
    <source>
        <dbReference type="ARBA" id="ARBA00022723"/>
    </source>
</evidence>
<evidence type="ECO:0000256" key="4">
    <source>
        <dbReference type="ARBA" id="ARBA00022833"/>
    </source>
</evidence>
<dbReference type="SUPFAM" id="SSF47781">
    <property type="entry name" value="RuvA domain 2-like"/>
    <property type="match status" value="1"/>
</dbReference>
<dbReference type="EMBL" id="CP011924">
    <property type="protein sequence ID" value="ATD07953.1"/>
    <property type="molecule type" value="Genomic_DNA"/>
</dbReference>
<evidence type="ECO:0000313" key="9">
    <source>
        <dbReference type="Proteomes" id="UP000016521"/>
    </source>
</evidence>
<dbReference type="Pfam" id="PF04002">
    <property type="entry name" value="RadC"/>
    <property type="match status" value="1"/>
</dbReference>
<evidence type="ECO:0000259" key="7">
    <source>
        <dbReference type="PROSITE" id="PS50249"/>
    </source>
</evidence>
<dbReference type="InterPro" id="IPR020891">
    <property type="entry name" value="UPF0758_CS"/>
</dbReference>
<evidence type="ECO:0000256" key="1">
    <source>
        <dbReference type="ARBA" id="ARBA00022670"/>
    </source>
</evidence>
<evidence type="ECO:0000256" key="6">
    <source>
        <dbReference type="RuleBase" id="RU003797"/>
    </source>
</evidence>
<dbReference type="InterPro" id="IPR001405">
    <property type="entry name" value="UPF0758"/>
</dbReference>
<keyword evidence="9" id="KW-1185">Reference proteome</keyword>
<keyword evidence="3" id="KW-0378">Hydrolase</keyword>
<keyword evidence="4" id="KW-0862">Zinc</keyword>
<dbReference type="Pfam" id="PF20582">
    <property type="entry name" value="UPF0758_N"/>
    <property type="match status" value="1"/>
</dbReference>
<dbReference type="PANTHER" id="PTHR30471">
    <property type="entry name" value="DNA REPAIR PROTEIN RADC"/>
    <property type="match status" value="1"/>
</dbReference>
<dbReference type="Gene3D" id="1.10.150.20">
    <property type="entry name" value="5' to 3' exonuclease, C-terminal subdomain"/>
    <property type="match status" value="1"/>
</dbReference>
<proteinExistence type="inferred from homology"/>